<evidence type="ECO:0000313" key="1">
    <source>
        <dbReference type="EMBL" id="GBL91440.1"/>
    </source>
</evidence>
<dbReference type="EMBL" id="BGPR01159785">
    <property type="protein sequence ID" value="GBL91542.1"/>
    <property type="molecule type" value="Genomic_DNA"/>
</dbReference>
<protein>
    <submittedName>
        <fullName evidence="2">Uncharacterized protein</fullName>
    </submittedName>
</protein>
<accession>A0A4Y2BIT0</accession>
<evidence type="ECO:0000313" key="2">
    <source>
        <dbReference type="EMBL" id="GBL91489.1"/>
    </source>
</evidence>
<reference evidence="2 4" key="1">
    <citation type="journal article" date="2019" name="Sci. Rep.">
        <title>Orb-weaving spider Araneus ventricosus genome elucidates the spidroin gene catalogue.</title>
        <authorList>
            <person name="Kono N."/>
            <person name="Nakamura H."/>
            <person name="Ohtoshi R."/>
            <person name="Moran D.A.P."/>
            <person name="Shinohara A."/>
            <person name="Yoshida Y."/>
            <person name="Fujiwara M."/>
            <person name="Mori M."/>
            <person name="Tomita M."/>
            <person name="Arakawa K."/>
        </authorList>
    </citation>
    <scope>NUCLEOTIDE SEQUENCE [LARGE SCALE GENOMIC DNA]</scope>
</reference>
<proteinExistence type="predicted"/>
<keyword evidence="4" id="KW-1185">Reference proteome</keyword>
<sequence length="54" mass="6278">MHHVAEGEDRYYPKEDAGAANITNMPFIYNRLKPILTRIHVNSRNEQLDPLKAE</sequence>
<dbReference type="EMBL" id="BGPR01159771">
    <property type="protein sequence ID" value="GBL91489.1"/>
    <property type="molecule type" value="Genomic_DNA"/>
</dbReference>
<dbReference type="EMBL" id="BGPR01159764">
    <property type="protein sequence ID" value="GBL91440.1"/>
    <property type="molecule type" value="Genomic_DNA"/>
</dbReference>
<feature type="non-terminal residue" evidence="2">
    <location>
        <position position="54"/>
    </location>
</feature>
<comment type="caution">
    <text evidence="2">The sequence shown here is derived from an EMBL/GenBank/DDBJ whole genome shotgun (WGS) entry which is preliminary data.</text>
</comment>
<evidence type="ECO:0000313" key="4">
    <source>
        <dbReference type="Proteomes" id="UP000499080"/>
    </source>
</evidence>
<evidence type="ECO:0000313" key="3">
    <source>
        <dbReference type="EMBL" id="GBL91542.1"/>
    </source>
</evidence>
<gene>
    <name evidence="3" type="ORF">AVEN_123424_1</name>
    <name evidence="2" type="ORF">AVEN_271881_1</name>
    <name evidence="1" type="ORF">AVEN_98335_1</name>
</gene>
<organism evidence="2 4">
    <name type="scientific">Araneus ventricosus</name>
    <name type="common">Orbweaver spider</name>
    <name type="synonym">Epeira ventricosa</name>
    <dbReference type="NCBI Taxonomy" id="182803"/>
    <lineage>
        <taxon>Eukaryota</taxon>
        <taxon>Metazoa</taxon>
        <taxon>Ecdysozoa</taxon>
        <taxon>Arthropoda</taxon>
        <taxon>Chelicerata</taxon>
        <taxon>Arachnida</taxon>
        <taxon>Araneae</taxon>
        <taxon>Araneomorphae</taxon>
        <taxon>Entelegynae</taxon>
        <taxon>Araneoidea</taxon>
        <taxon>Araneidae</taxon>
        <taxon>Araneus</taxon>
    </lineage>
</organism>
<name>A0A4Y2BIT0_ARAVE</name>
<dbReference type="Proteomes" id="UP000499080">
    <property type="component" value="Unassembled WGS sequence"/>
</dbReference>
<dbReference type="AlphaFoldDB" id="A0A4Y2BIT0"/>